<accession>A0A6A5W1X3</accession>
<evidence type="ECO:0008006" key="4">
    <source>
        <dbReference type="Google" id="ProtNLM"/>
    </source>
</evidence>
<feature type="region of interest" description="Disordered" evidence="1">
    <location>
        <begin position="1"/>
        <end position="26"/>
    </location>
</feature>
<name>A0A6A5W1X3_9PLEO</name>
<gene>
    <name evidence="2" type="ORF">P154DRAFT_611454</name>
</gene>
<dbReference type="Proteomes" id="UP000799779">
    <property type="component" value="Unassembled WGS sequence"/>
</dbReference>
<protein>
    <recommendedName>
        <fullName evidence="4">BTB domain-containing protein</fullName>
    </recommendedName>
</protein>
<sequence>MDSQSSDEPGDTAATNPAAESLSSSHDWQSLDNLLNLALRRPCQSSIPRPSTHLSKHGHTVFSLRPLGCDFTLETAHGIQYQIHSAWILGGPLALQEFIFSEPHPLPGQDFQSSTANQITFPIRIPTVCIDRLVEHIYIKTYRLDAGGKATKVHRATFGPYPEPKSPVDTVAKLMSGLWFHLKMFALAEELKYEALKETAVSKVIELTFLMGPHSVSALKELIRLAYAKSEEARIVKGQEDVFRRVLVAAVLRHMATSWKNAGMDKVMKKLGDTEEAAAFWVDLEKGRARAEELKVEPEKARLEKEKMKNKRKMP</sequence>
<feature type="compositionally biased region" description="Basic and acidic residues" evidence="1">
    <location>
        <begin position="295"/>
        <end position="307"/>
    </location>
</feature>
<reference evidence="2" key="1">
    <citation type="journal article" date="2020" name="Stud. Mycol.">
        <title>101 Dothideomycetes genomes: a test case for predicting lifestyles and emergence of pathogens.</title>
        <authorList>
            <person name="Haridas S."/>
            <person name="Albert R."/>
            <person name="Binder M."/>
            <person name="Bloem J."/>
            <person name="Labutti K."/>
            <person name="Salamov A."/>
            <person name="Andreopoulos B."/>
            <person name="Baker S."/>
            <person name="Barry K."/>
            <person name="Bills G."/>
            <person name="Bluhm B."/>
            <person name="Cannon C."/>
            <person name="Castanera R."/>
            <person name="Culley D."/>
            <person name="Daum C."/>
            <person name="Ezra D."/>
            <person name="Gonzalez J."/>
            <person name="Henrissat B."/>
            <person name="Kuo A."/>
            <person name="Liang C."/>
            <person name="Lipzen A."/>
            <person name="Lutzoni F."/>
            <person name="Magnuson J."/>
            <person name="Mondo S."/>
            <person name="Nolan M."/>
            <person name="Ohm R."/>
            <person name="Pangilinan J."/>
            <person name="Park H.-J."/>
            <person name="Ramirez L."/>
            <person name="Alfaro M."/>
            <person name="Sun H."/>
            <person name="Tritt A."/>
            <person name="Yoshinaga Y."/>
            <person name="Zwiers L.-H."/>
            <person name="Turgeon B."/>
            <person name="Goodwin S."/>
            <person name="Spatafora J."/>
            <person name="Crous P."/>
            <person name="Grigoriev I."/>
        </authorList>
    </citation>
    <scope>NUCLEOTIDE SEQUENCE</scope>
    <source>
        <strain evidence="2">CBS 123094</strain>
    </source>
</reference>
<organism evidence="2 3">
    <name type="scientific">Amniculicola lignicola CBS 123094</name>
    <dbReference type="NCBI Taxonomy" id="1392246"/>
    <lineage>
        <taxon>Eukaryota</taxon>
        <taxon>Fungi</taxon>
        <taxon>Dikarya</taxon>
        <taxon>Ascomycota</taxon>
        <taxon>Pezizomycotina</taxon>
        <taxon>Dothideomycetes</taxon>
        <taxon>Pleosporomycetidae</taxon>
        <taxon>Pleosporales</taxon>
        <taxon>Amniculicolaceae</taxon>
        <taxon>Amniculicola</taxon>
    </lineage>
</organism>
<dbReference type="AlphaFoldDB" id="A0A6A5W1X3"/>
<evidence type="ECO:0000256" key="1">
    <source>
        <dbReference type="SAM" id="MobiDB-lite"/>
    </source>
</evidence>
<evidence type="ECO:0000313" key="2">
    <source>
        <dbReference type="EMBL" id="KAF1995197.1"/>
    </source>
</evidence>
<dbReference type="OrthoDB" id="3785924at2759"/>
<proteinExistence type="predicted"/>
<feature type="region of interest" description="Disordered" evidence="1">
    <location>
        <begin position="295"/>
        <end position="315"/>
    </location>
</feature>
<keyword evidence="3" id="KW-1185">Reference proteome</keyword>
<dbReference type="EMBL" id="ML977644">
    <property type="protein sequence ID" value="KAF1995197.1"/>
    <property type="molecule type" value="Genomic_DNA"/>
</dbReference>
<evidence type="ECO:0000313" key="3">
    <source>
        <dbReference type="Proteomes" id="UP000799779"/>
    </source>
</evidence>